<dbReference type="Gene3D" id="3.30.710.10">
    <property type="entry name" value="Potassium Channel Kv1.1, Chain A"/>
    <property type="match status" value="1"/>
</dbReference>
<dbReference type="GO" id="GO:0005737">
    <property type="term" value="C:cytoplasm"/>
    <property type="evidence" value="ECO:0007669"/>
    <property type="project" value="TreeGrafter"/>
</dbReference>
<evidence type="ECO:0000256" key="2">
    <source>
        <dbReference type="ARBA" id="ARBA00023043"/>
    </source>
</evidence>
<dbReference type="SUPFAM" id="SSF54695">
    <property type="entry name" value="POZ domain"/>
    <property type="match status" value="1"/>
</dbReference>
<keyword evidence="1" id="KW-0677">Repeat</keyword>
<dbReference type="Pfam" id="PF00651">
    <property type="entry name" value="BTB"/>
    <property type="match status" value="1"/>
</dbReference>
<dbReference type="CDD" id="cd18497">
    <property type="entry name" value="BACK_ABTB1_BPOZ"/>
    <property type="match status" value="1"/>
</dbReference>
<name>A0A915JZC4_ROMCU</name>
<dbReference type="InterPro" id="IPR000210">
    <property type="entry name" value="BTB/POZ_dom"/>
</dbReference>
<dbReference type="AlphaFoldDB" id="A0A915JZC4"/>
<evidence type="ECO:0000313" key="5">
    <source>
        <dbReference type="WBParaSite" id="nRc.2.0.1.t31007-RA"/>
    </source>
</evidence>
<dbReference type="PANTHER" id="PTHR46231">
    <property type="entry name" value="ANKYRIN REPEAT AND BTB/POZ DOMAIN-CONTAINING PROTEIN 1"/>
    <property type="match status" value="1"/>
</dbReference>
<keyword evidence="4" id="KW-1185">Reference proteome</keyword>
<feature type="domain" description="BTB" evidence="3">
    <location>
        <begin position="64"/>
        <end position="123"/>
    </location>
</feature>
<evidence type="ECO:0000313" key="4">
    <source>
        <dbReference type="Proteomes" id="UP000887565"/>
    </source>
</evidence>
<proteinExistence type="predicted"/>
<sequence length="224" mass="25830">MYVGYPDIRTDILKSGYPDCSKKISEYFKILLSNPLQESFTSNEIDENLYYLDLKQHDRCASLSESAIAVIKLRNICVAIFTHVLYYVYQDYARLSSDTVYDVLIAADMYLLPGLKRQCGAFIGSLLDIFNIWSALKTARLFELPRLEDQCYQFLAENLEKIIDCVEFQDFIREDAKAVQKRQDVDSIDIVDNIRFHLTATSMDDARDKLSMMDHLLDALDLTA</sequence>
<evidence type="ECO:0000256" key="1">
    <source>
        <dbReference type="ARBA" id="ARBA00022737"/>
    </source>
</evidence>
<evidence type="ECO:0000259" key="3">
    <source>
        <dbReference type="Pfam" id="PF00651"/>
    </source>
</evidence>
<dbReference type="GO" id="GO:0000151">
    <property type="term" value="C:ubiquitin ligase complex"/>
    <property type="evidence" value="ECO:0007669"/>
    <property type="project" value="TreeGrafter"/>
</dbReference>
<dbReference type="Proteomes" id="UP000887565">
    <property type="component" value="Unplaced"/>
</dbReference>
<dbReference type="WBParaSite" id="nRc.2.0.1.t31007-RA">
    <property type="protein sequence ID" value="nRc.2.0.1.t31007-RA"/>
    <property type="gene ID" value="nRc.2.0.1.g31007"/>
</dbReference>
<reference evidence="5" key="1">
    <citation type="submission" date="2022-11" db="UniProtKB">
        <authorList>
            <consortium name="WormBaseParasite"/>
        </authorList>
    </citation>
    <scope>IDENTIFICATION</scope>
</reference>
<protein>
    <submittedName>
        <fullName evidence="5">BTB domain-containing protein</fullName>
    </submittedName>
</protein>
<dbReference type="InterPro" id="IPR044515">
    <property type="entry name" value="ABTB1"/>
</dbReference>
<accession>A0A915JZC4</accession>
<dbReference type="PANTHER" id="PTHR46231:SF1">
    <property type="entry name" value="ANKYRIN REPEAT AND BTB_POZ DOMAIN-CONTAINING PROTEIN 1"/>
    <property type="match status" value="1"/>
</dbReference>
<organism evidence="4 5">
    <name type="scientific">Romanomermis culicivorax</name>
    <name type="common">Nematode worm</name>
    <dbReference type="NCBI Taxonomy" id="13658"/>
    <lineage>
        <taxon>Eukaryota</taxon>
        <taxon>Metazoa</taxon>
        <taxon>Ecdysozoa</taxon>
        <taxon>Nematoda</taxon>
        <taxon>Enoplea</taxon>
        <taxon>Dorylaimia</taxon>
        <taxon>Mermithida</taxon>
        <taxon>Mermithoidea</taxon>
        <taxon>Mermithidae</taxon>
        <taxon>Romanomermis</taxon>
    </lineage>
</organism>
<keyword evidence="2" id="KW-0040">ANK repeat</keyword>
<dbReference type="InterPro" id="IPR011333">
    <property type="entry name" value="SKP1/BTB/POZ_sf"/>
</dbReference>